<proteinExistence type="predicted"/>
<dbReference type="GO" id="GO:0005721">
    <property type="term" value="C:pericentric heterochromatin"/>
    <property type="evidence" value="ECO:0007669"/>
    <property type="project" value="EnsemblMetazoa"/>
</dbReference>
<feature type="compositionally biased region" description="Basic and acidic residues" evidence="8">
    <location>
        <begin position="100"/>
        <end position="114"/>
    </location>
</feature>
<evidence type="ECO:0000256" key="6">
    <source>
        <dbReference type="ARBA" id="ARBA00023163"/>
    </source>
</evidence>
<evidence type="ECO:0000256" key="8">
    <source>
        <dbReference type="SAM" id="MobiDB-lite"/>
    </source>
</evidence>
<dbReference type="OMA" id="CNAMSHS"/>
<keyword evidence="1" id="KW-0479">Metal-binding</keyword>
<sequence length="341" mass="38863">MHPAQPAKVSHAGKAVSAVKHSRQGPVRLKPISVPVFELPEYVCVETKWVTRTYAMENGIPVEGLHDPITNGVATEAPKKSAQQERLNEVTGMFTSEASVPRRERAVQTEDAGTKDVGIQCRRDSEEWNLPEDRPKDTTSEDSDSDHFLTYVSENTSMFPNGMLECMVCGDIANTLLEHQAHMTVHYGPGALCFNCGQRLEHKNLMKRHSLSCPALAPRKSSMLFKCPHPLCNAMCHSEMQLLQHLQNHIDRKCYRCLQCKRYFNTTTSLLIHRKINQSCTKAKAVALFRRHSRLPKGRCDPRRCSVCLKRFSSERVCLRHRRKCILGHYRRLSKVLFKEL</sequence>
<dbReference type="SUPFAM" id="SSF57667">
    <property type="entry name" value="beta-beta-alpha zinc fingers"/>
    <property type="match status" value="1"/>
</dbReference>
<reference evidence="10 11" key="1">
    <citation type="journal article" date="2007" name="Nature">
        <title>Evolution of genes and genomes on the Drosophila phylogeny.</title>
        <authorList>
            <consortium name="Drosophila 12 Genomes Consortium"/>
            <person name="Clark A.G."/>
            <person name="Eisen M.B."/>
            <person name="Smith D.R."/>
            <person name="Bergman C.M."/>
            <person name="Oliver B."/>
            <person name="Markow T.A."/>
            <person name="Kaufman T.C."/>
            <person name="Kellis M."/>
            <person name="Gelbart W."/>
            <person name="Iyer V.N."/>
            <person name="Pollard D.A."/>
            <person name="Sackton T.B."/>
            <person name="Larracuente A.M."/>
            <person name="Singh N.D."/>
            <person name="Abad J.P."/>
            <person name="Abt D.N."/>
            <person name="Adryan B."/>
            <person name="Aguade M."/>
            <person name="Akashi H."/>
            <person name="Anderson W.W."/>
            <person name="Aquadro C.F."/>
            <person name="Ardell D.H."/>
            <person name="Arguello R."/>
            <person name="Artieri C.G."/>
            <person name="Barbash D.A."/>
            <person name="Barker D."/>
            <person name="Barsanti P."/>
            <person name="Batterham P."/>
            <person name="Batzoglou S."/>
            <person name="Begun D."/>
            <person name="Bhutkar A."/>
            <person name="Blanco E."/>
            <person name="Bosak S.A."/>
            <person name="Bradley R.K."/>
            <person name="Brand A.D."/>
            <person name="Brent M.R."/>
            <person name="Brooks A.N."/>
            <person name="Brown R.H."/>
            <person name="Butlin R.K."/>
            <person name="Caggese C."/>
            <person name="Calvi B.R."/>
            <person name="Bernardo de Carvalho A."/>
            <person name="Caspi A."/>
            <person name="Castrezana S."/>
            <person name="Celniker S.E."/>
            <person name="Chang J.L."/>
            <person name="Chapple C."/>
            <person name="Chatterji S."/>
            <person name="Chinwalla A."/>
            <person name="Civetta A."/>
            <person name="Clifton S.W."/>
            <person name="Comeron J.M."/>
            <person name="Costello J.C."/>
            <person name="Coyne J.A."/>
            <person name="Daub J."/>
            <person name="David R.G."/>
            <person name="Delcher A.L."/>
            <person name="Delehaunty K."/>
            <person name="Do C.B."/>
            <person name="Ebling H."/>
            <person name="Edwards K."/>
            <person name="Eickbush T."/>
            <person name="Evans J.D."/>
            <person name="Filipski A."/>
            <person name="Findeiss S."/>
            <person name="Freyhult E."/>
            <person name="Fulton L."/>
            <person name="Fulton R."/>
            <person name="Garcia A.C."/>
            <person name="Gardiner A."/>
            <person name="Garfield D.A."/>
            <person name="Garvin B.E."/>
            <person name="Gibson G."/>
            <person name="Gilbert D."/>
            <person name="Gnerre S."/>
            <person name="Godfrey J."/>
            <person name="Good R."/>
            <person name="Gotea V."/>
            <person name="Gravely B."/>
            <person name="Greenberg A.J."/>
            <person name="Griffiths-Jones S."/>
            <person name="Gross S."/>
            <person name="Guigo R."/>
            <person name="Gustafson E.A."/>
            <person name="Haerty W."/>
            <person name="Hahn M.W."/>
            <person name="Halligan D.L."/>
            <person name="Halpern A.L."/>
            <person name="Halter G.M."/>
            <person name="Han M.V."/>
            <person name="Heger A."/>
            <person name="Hillier L."/>
            <person name="Hinrichs A.S."/>
            <person name="Holmes I."/>
            <person name="Hoskins R.A."/>
            <person name="Hubisz M.J."/>
            <person name="Hultmark D."/>
            <person name="Huntley M.A."/>
            <person name="Jaffe D.B."/>
            <person name="Jagadeeshan S."/>
            <person name="Jeck W.R."/>
            <person name="Johnson J."/>
            <person name="Jones C.D."/>
            <person name="Jordan W.C."/>
            <person name="Karpen G.H."/>
            <person name="Kataoka E."/>
            <person name="Keightley P.D."/>
            <person name="Kheradpour P."/>
            <person name="Kirkness E.F."/>
            <person name="Koerich L.B."/>
            <person name="Kristiansen K."/>
            <person name="Kudrna D."/>
            <person name="Kulathinal R.J."/>
            <person name="Kumar S."/>
            <person name="Kwok R."/>
            <person name="Lander E."/>
            <person name="Langley C.H."/>
            <person name="Lapoint R."/>
            <person name="Lazzaro B.P."/>
            <person name="Lee S.J."/>
            <person name="Levesque L."/>
            <person name="Li R."/>
            <person name="Lin C.F."/>
            <person name="Lin M.F."/>
            <person name="Lindblad-Toh K."/>
            <person name="Llopart A."/>
            <person name="Long M."/>
            <person name="Low L."/>
            <person name="Lozovsky E."/>
            <person name="Lu J."/>
            <person name="Luo M."/>
            <person name="Machado C.A."/>
            <person name="Makalowski W."/>
            <person name="Marzo M."/>
            <person name="Matsuda M."/>
            <person name="Matzkin L."/>
            <person name="McAllister B."/>
            <person name="McBride C.S."/>
            <person name="McKernan B."/>
            <person name="McKernan K."/>
            <person name="Mendez-Lago M."/>
            <person name="Minx P."/>
            <person name="Mollenhauer M.U."/>
            <person name="Montooth K."/>
            <person name="Mount S.M."/>
            <person name="Mu X."/>
            <person name="Myers E."/>
            <person name="Negre B."/>
            <person name="Newfeld S."/>
            <person name="Nielsen R."/>
            <person name="Noor M.A."/>
            <person name="O'Grady P."/>
            <person name="Pachter L."/>
            <person name="Papaceit M."/>
            <person name="Parisi M.J."/>
            <person name="Parisi M."/>
            <person name="Parts L."/>
            <person name="Pedersen J.S."/>
            <person name="Pesole G."/>
            <person name="Phillippy A.M."/>
            <person name="Ponting C.P."/>
            <person name="Pop M."/>
            <person name="Porcelli D."/>
            <person name="Powell J.R."/>
            <person name="Prohaska S."/>
            <person name="Pruitt K."/>
            <person name="Puig M."/>
            <person name="Quesneville H."/>
            <person name="Ram K.R."/>
            <person name="Rand D."/>
            <person name="Rasmussen M.D."/>
            <person name="Reed L.K."/>
            <person name="Reenan R."/>
            <person name="Reily A."/>
            <person name="Remington K.A."/>
            <person name="Rieger T.T."/>
            <person name="Ritchie M.G."/>
            <person name="Robin C."/>
            <person name="Rogers Y.H."/>
            <person name="Rohde C."/>
            <person name="Rozas J."/>
            <person name="Rubenfield M.J."/>
            <person name="Ruiz A."/>
            <person name="Russo S."/>
            <person name="Salzberg S.L."/>
            <person name="Sanchez-Gracia A."/>
            <person name="Saranga D.J."/>
            <person name="Sato H."/>
            <person name="Schaeffer S.W."/>
            <person name="Schatz M.C."/>
            <person name="Schlenke T."/>
            <person name="Schwartz R."/>
            <person name="Segarra C."/>
            <person name="Singh R.S."/>
            <person name="Sirot L."/>
            <person name="Sirota M."/>
            <person name="Sisneros N.B."/>
            <person name="Smith C.D."/>
            <person name="Smith T.F."/>
            <person name="Spieth J."/>
            <person name="Stage D.E."/>
            <person name="Stark A."/>
            <person name="Stephan W."/>
            <person name="Strausberg R.L."/>
            <person name="Strempel S."/>
            <person name="Sturgill D."/>
            <person name="Sutton G."/>
            <person name="Sutton G.G."/>
            <person name="Tao W."/>
            <person name="Teichmann S."/>
            <person name="Tobari Y.N."/>
            <person name="Tomimura Y."/>
            <person name="Tsolas J.M."/>
            <person name="Valente V.L."/>
            <person name="Venter E."/>
            <person name="Venter J.C."/>
            <person name="Vicario S."/>
            <person name="Vieira F.G."/>
            <person name="Vilella A.J."/>
            <person name="Villasante A."/>
            <person name="Walenz B."/>
            <person name="Wang J."/>
            <person name="Wasserman M."/>
            <person name="Watts T."/>
            <person name="Wilson D."/>
            <person name="Wilson R.K."/>
            <person name="Wing R.A."/>
            <person name="Wolfner M.F."/>
            <person name="Wong A."/>
            <person name="Wong G.K."/>
            <person name="Wu C.I."/>
            <person name="Wu G."/>
            <person name="Yamamoto D."/>
            <person name="Yang H.P."/>
            <person name="Yang S.P."/>
            <person name="Yorke J.A."/>
            <person name="Yoshida K."/>
            <person name="Zdobnov E."/>
            <person name="Zhang P."/>
            <person name="Zhang Y."/>
            <person name="Zimin A.V."/>
            <person name="Baldwin J."/>
            <person name="Abdouelleil A."/>
            <person name="Abdulkadir J."/>
            <person name="Abebe A."/>
            <person name="Abera B."/>
            <person name="Abreu J."/>
            <person name="Acer S.C."/>
            <person name="Aftuck L."/>
            <person name="Alexander A."/>
            <person name="An P."/>
            <person name="Anderson E."/>
            <person name="Anderson S."/>
            <person name="Arachi H."/>
            <person name="Azer M."/>
            <person name="Bachantsang P."/>
            <person name="Barry A."/>
            <person name="Bayul T."/>
            <person name="Berlin A."/>
            <person name="Bessette D."/>
            <person name="Bloom T."/>
            <person name="Blye J."/>
            <person name="Boguslavskiy L."/>
            <person name="Bonnet C."/>
            <person name="Boukhgalter B."/>
            <person name="Bourzgui I."/>
            <person name="Brown A."/>
            <person name="Cahill P."/>
            <person name="Channer S."/>
            <person name="Cheshatsang Y."/>
            <person name="Chuda L."/>
            <person name="Citroen M."/>
            <person name="Collymore A."/>
            <person name="Cooke P."/>
            <person name="Costello M."/>
            <person name="D'Aco K."/>
            <person name="Daza R."/>
            <person name="De Haan G."/>
            <person name="DeGray S."/>
            <person name="DeMaso C."/>
            <person name="Dhargay N."/>
            <person name="Dooley K."/>
            <person name="Dooley E."/>
            <person name="Doricent M."/>
            <person name="Dorje P."/>
            <person name="Dorjee K."/>
            <person name="Dupes A."/>
            <person name="Elong R."/>
            <person name="Falk J."/>
            <person name="Farina A."/>
            <person name="Faro S."/>
            <person name="Ferguson D."/>
            <person name="Fisher S."/>
            <person name="Foley C.D."/>
            <person name="Franke A."/>
            <person name="Friedrich D."/>
            <person name="Gadbois L."/>
            <person name="Gearin G."/>
            <person name="Gearin C.R."/>
            <person name="Giannoukos G."/>
            <person name="Goode T."/>
            <person name="Graham J."/>
            <person name="Grandbois E."/>
            <person name="Grewal S."/>
            <person name="Gyaltsen K."/>
            <person name="Hafez N."/>
            <person name="Hagos B."/>
            <person name="Hall J."/>
            <person name="Henson C."/>
            <person name="Hollinger A."/>
            <person name="Honan T."/>
            <person name="Huard M.D."/>
            <person name="Hughes L."/>
            <person name="Hurhula B."/>
            <person name="Husby M.E."/>
            <person name="Kamat A."/>
            <person name="Kanga B."/>
            <person name="Kashin S."/>
            <person name="Khazanovich D."/>
            <person name="Kisner P."/>
            <person name="Lance K."/>
            <person name="Lara M."/>
            <person name="Lee W."/>
            <person name="Lennon N."/>
            <person name="Letendre F."/>
            <person name="LeVine R."/>
            <person name="Lipovsky A."/>
            <person name="Liu X."/>
            <person name="Liu J."/>
            <person name="Liu S."/>
            <person name="Lokyitsang T."/>
            <person name="Lokyitsang Y."/>
            <person name="Lubonja R."/>
            <person name="Lui A."/>
            <person name="MacDonald P."/>
            <person name="Magnisalis V."/>
            <person name="Maru K."/>
            <person name="Matthews C."/>
            <person name="McCusker W."/>
            <person name="McDonough S."/>
            <person name="Mehta T."/>
            <person name="Meldrim J."/>
            <person name="Meneus L."/>
            <person name="Mihai O."/>
            <person name="Mihalev A."/>
            <person name="Mihova T."/>
            <person name="Mittelman R."/>
            <person name="Mlenga V."/>
            <person name="Montmayeur A."/>
            <person name="Mulrain L."/>
            <person name="Navidi A."/>
            <person name="Naylor J."/>
            <person name="Negash T."/>
            <person name="Nguyen T."/>
            <person name="Nguyen N."/>
            <person name="Nicol R."/>
            <person name="Norbu C."/>
            <person name="Norbu N."/>
            <person name="Novod N."/>
            <person name="O'Neill B."/>
            <person name="Osman S."/>
            <person name="Markiewicz E."/>
            <person name="Oyono O.L."/>
            <person name="Patti C."/>
            <person name="Phunkhang P."/>
            <person name="Pierre F."/>
            <person name="Priest M."/>
            <person name="Raghuraman S."/>
            <person name="Rege F."/>
            <person name="Reyes R."/>
            <person name="Rise C."/>
            <person name="Rogov P."/>
            <person name="Ross K."/>
            <person name="Ryan E."/>
            <person name="Settipalli S."/>
            <person name="Shea T."/>
            <person name="Sherpa N."/>
            <person name="Shi L."/>
            <person name="Shih D."/>
            <person name="Sparrow T."/>
            <person name="Spaulding J."/>
            <person name="Stalker J."/>
            <person name="Stange-Thomann N."/>
            <person name="Stavropoulos S."/>
            <person name="Stone C."/>
            <person name="Strader C."/>
            <person name="Tesfaye S."/>
            <person name="Thomson T."/>
            <person name="Thoulutsang Y."/>
            <person name="Thoulutsang D."/>
            <person name="Topham K."/>
            <person name="Topping I."/>
            <person name="Tsamla T."/>
            <person name="Vassiliev H."/>
            <person name="Vo A."/>
            <person name="Wangchuk T."/>
            <person name="Wangdi T."/>
            <person name="Weiand M."/>
            <person name="Wilkinson J."/>
            <person name="Wilson A."/>
            <person name="Yadav S."/>
            <person name="Young G."/>
            <person name="Yu Q."/>
            <person name="Zembek L."/>
            <person name="Zhong D."/>
            <person name="Zimmer A."/>
            <person name="Zwirko Z."/>
            <person name="Jaffe D.B."/>
            <person name="Alvarez P."/>
            <person name="Brockman W."/>
            <person name="Butler J."/>
            <person name="Chin C."/>
            <person name="Gnerre S."/>
            <person name="Grabherr M."/>
            <person name="Kleber M."/>
            <person name="Mauceli E."/>
            <person name="MacCallum I."/>
        </authorList>
    </citation>
    <scope>NUCLEOTIDE SEQUENCE [LARGE SCALE GENOMIC DNA]</scope>
    <source>
        <strain evidence="11">Tai18E2 / Tucson 14021-0261.01</strain>
    </source>
</reference>
<dbReference type="PANTHER" id="PTHR24379:SF121">
    <property type="entry name" value="C2H2-TYPE DOMAIN-CONTAINING PROTEIN"/>
    <property type="match status" value="1"/>
</dbReference>
<keyword evidence="6" id="KW-0804">Transcription</keyword>
<evidence type="ECO:0000313" key="11">
    <source>
        <dbReference type="Proteomes" id="UP000002282"/>
    </source>
</evidence>
<dbReference type="KEGG" id="dya:Dyak_GE10532"/>
<feature type="region of interest" description="Disordered" evidence="8">
    <location>
        <begin position="120"/>
        <end position="145"/>
    </location>
</feature>
<feature type="compositionally biased region" description="Basic and acidic residues" evidence="8">
    <location>
        <begin position="121"/>
        <end position="139"/>
    </location>
</feature>
<reference evidence="10 11" key="2">
    <citation type="journal article" date="2007" name="PLoS Biol.">
        <title>Principles of genome evolution in the Drosophila melanogaster species group.</title>
        <authorList>
            <person name="Ranz J.M."/>
            <person name="Maurin D."/>
            <person name="Chan Y.S."/>
            <person name="von Grotthuss M."/>
            <person name="Hillier L.W."/>
            <person name="Roote J."/>
            <person name="Ashburner M."/>
            <person name="Bergman C.M."/>
        </authorList>
    </citation>
    <scope>NUCLEOTIDE SEQUENCE [LARGE SCALE GENOMIC DNA]</scope>
    <source>
        <strain evidence="11">Tai18E2 / Tucson 14021-0261.01</strain>
    </source>
</reference>
<dbReference type="PhylomeDB" id="B4PR87"/>
<evidence type="ECO:0000256" key="2">
    <source>
        <dbReference type="ARBA" id="ARBA00022737"/>
    </source>
</evidence>
<dbReference type="OrthoDB" id="4748970at2759"/>
<keyword evidence="4" id="KW-0862">Zinc</keyword>
<evidence type="ECO:0000313" key="10">
    <source>
        <dbReference type="EMBL" id="EDW98451.1"/>
    </source>
</evidence>
<feature type="region of interest" description="Disordered" evidence="8">
    <location>
        <begin position="1"/>
        <end position="23"/>
    </location>
</feature>
<evidence type="ECO:0000256" key="4">
    <source>
        <dbReference type="ARBA" id="ARBA00022833"/>
    </source>
</evidence>
<dbReference type="SMART" id="SM00355">
    <property type="entry name" value="ZnF_C2H2"/>
    <property type="match status" value="4"/>
</dbReference>
<keyword evidence="11" id="KW-1185">Reference proteome</keyword>
<evidence type="ECO:0000256" key="3">
    <source>
        <dbReference type="ARBA" id="ARBA00022771"/>
    </source>
</evidence>
<dbReference type="PANTHER" id="PTHR24379">
    <property type="entry name" value="KRAB AND ZINC FINGER DOMAIN-CONTAINING"/>
    <property type="match status" value="1"/>
</dbReference>
<accession>B4PR87</accession>
<keyword evidence="2" id="KW-0677">Repeat</keyword>
<dbReference type="InterPro" id="IPR036236">
    <property type="entry name" value="Znf_C2H2_sf"/>
</dbReference>
<feature type="region of interest" description="Disordered" evidence="8">
    <location>
        <begin position="96"/>
        <end position="115"/>
    </location>
</feature>
<dbReference type="AlphaFoldDB" id="B4PR87"/>
<dbReference type="PROSITE" id="PS50157">
    <property type="entry name" value="ZINC_FINGER_C2H2_2"/>
    <property type="match status" value="1"/>
</dbReference>
<dbReference type="GO" id="GO:0008270">
    <property type="term" value="F:zinc ion binding"/>
    <property type="evidence" value="ECO:0007669"/>
    <property type="project" value="UniProtKB-KW"/>
</dbReference>
<dbReference type="EMBL" id="CM000160">
    <property type="protein sequence ID" value="EDW98451.1"/>
    <property type="molecule type" value="Genomic_DNA"/>
</dbReference>
<dbReference type="HOGENOM" id="CLU_070175_0_0_1"/>
<keyword evidence="3 7" id="KW-0863">Zinc-finger</keyword>
<organism evidence="10 11">
    <name type="scientific">Drosophila yakuba</name>
    <name type="common">Fruit fly</name>
    <dbReference type="NCBI Taxonomy" id="7245"/>
    <lineage>
        <taxon>Eukaryota</taxon>
        <taxon>Metazoa</taxon>
        <taxon>Ecdysozoa</taxon>
        <taxon>Arthropoda</taxon>
        <taxon>Hexapoda</taxon>
        <taxon>Insecta</taxon>
        <taxon>Pterygota</taxon>
        <taxon>Neoptera</taxon>
        <taxon>Endopterygota</taxon>
        <taxon>Diptera</taxon>
        <taxon>Brachycera</taxon>
        <taxon>Muscomorpha</taxon>
        <taxon>Ephydroidea</taxon>
        <taxon>Drosophilidae</taxon>
        <taxon>Drosophila</taxon>
        <taxon>Sophophora</taxon>
    </lineage>
</organism>
<evidence type="ECO:0000256" key="5">
    <source>
        <dbReference type="ARBA" id="ARBA00023015"/>
    </source>
</evidence>
<evidence type="ECO:0000256" key="7">
    <source>
        <dbReference type="PROSITE-ProRule" id="PRU00042"/>
    </source>
</evidence>
<protein>
    <recommendedName>
        <fullName evidence="9">C2H2-type domain-containing protein</fullName>
    </recommendedName>
</protein>
<name>B4PR87_DROYA</name>
<keyword evidence="5" id="KW-0805">Transcription regulation</keyword>
<feature type="domain" description="C2H2-type" evidence="9">
    <location>
        <begin position="255"/>
        <end position="283"/>
    </location>
</feature>
<dbReference type="eggNOG" id="KOG1721">
    <property type="taxonomic scope" value="Eukaryota"/>
</dbReference>
<gene>
    <name evidence="10" type="primary">Dyak\GE10532</name>
    <name evidence="10" type="synonym">dyak_GLEANR_10449</name>
    <name evidence="10" type="synonym">GE10532</name>
    <name evidence="10" type="ORF">Dyak_GE10532</name>
</gene>
<evidence type="ECO:0000256" key="1">
    <source>
        <dbReference type="ARBA" id="ARBA00022723"/>
    </source>
</evidence>
<dbReference type="Proteomes" id="UP000002282">
    <property type="component" value="Chromosome 3R"/>
</dbReference>
<dbReference type="InterPro" id="IPR013087">
    <property type="entry name" value="Znf_C2H2_type"/>
</dbReference>
<evidence type="ECO:0000259" key="9">
    <source>
        <dbReference type="PROSITE" id="PS50157"/>
    </source>
</evidence>